<evidence type="ECO:0000256" key="2">
    <source>
        <dbReference type="ARBA" id="ARBA00014076"/>
    </source>
</evidence>
<dbReference type="Pfam" id="PF04064">
    <property type="entry name" value="DUF384"/>
    <property type="match status" value="1"/>
</dbReference>
<name>A0A8D7F364_MUSAM</name>
<dbReference type="Gene3D" id="1.25.10.10">
    <property type="entry name" value="Leucine-rich Repeat Variant"/>
    <property type="match status" value="2"/>
</dbReference>
<feature type="domain" description="Protein HGH1 C-terminal" evidence="5">
    <location>
        <begin position="295"/>
        <end position="340"/>
    </location>
</feature>
<dbReference type="AlphaFoldDB" id="A0A8D7F364"/>
<reference evidence="6" key="1">
    <citation type="submission" date="2021-03" db="EMBL/GenBank/DDBJ databases">
        <authorList>
            <consortium name="Genoscope - CEA"/>
            <person name="William W."/>
        </authorList>
    </citation>
    <scope>NUCLEOTIDE SEQUENCE</scope>
    <source>
        <strain evidence="6">Doubled-haploid Pahang</strain>
    </source>
</reference>
<evidence type="ECO:0000256" key="3">
    <source>
        <dbReference type="SAM" id="SignalP"/>
    </source>
</evidence>
<comment type="similarity">
    <text evidence="1">Belongs to the HGH1 family.</text>
</comment>
<sequence length="342" mass="37037">YCRRPLSLFLSLSLSLHMATELDELLGFLSAPSLQVKKAAVDIVRGLTGSDDGLGPLAARADIALPPLARLIRDAPELAAPAAEALINLSQDPAIAEKLIALGTVPTALDVLYKHGDPNLSRLLVMLLANLTQVDSGASALLQIGGDKMEGLYISKLVRSFCRSSSGESKAEDTFEHVASVLVNISKVEAGRKILLEPKRGLLKQAICQLDSTNPLRKKGVSGTIRNCCFEADNQLQNLLSVAEFLWPALLLPVAGNKVYSEQDISKMPLELGNALSHEREPVDDPEIRKQSLEALYLISLQEAGRRALWSVNGPRILQVGYEDEDDPKVMEAYELIGSLVL</sequence>
<dbReference type="SUPFAM" id="SSF48371">
    <property type="entry name" value="ARM repeat"/>
    <property type="match status" value="1"/>
</dbReference>
<dbReference type="InterPro" id="IPR016024">
    <property type="entry name" value="ARM-type_fold"/>
</dbReference>
<protein>
    <recommendedName>
        <fullName evidence="2">Protein HGH1 homolog</fullName>
    </recommendedName>
</protein>
<evidence type="ECO:0000259" key="4">
    <source>
        <dbReference type="Pfam" id="PF04063"/>
    </source>
</evidence>
<keyword evidence="3" id="KW-0732">Signal</keyword>
<accession>A0A8D7F364</accession>
<dbReference type="InterPro" id="IPR007206">
    <property type="entry name" value="Protein_HGH1_C"/>
</dbReference>
<dbReference type="PANTHER" id="PTHR13387:SF9">
    <property type="entry name" value="PROTEIN HGH1 HOMOLOG"/>
    <property type="match status" value="1"/>
</dbReference>
<feature type="signal peptide" evidence="3">
    <location>
        <begin position="1"/>
        <end position="21"/>
    </location>
</feature>
<feature type="domain" description="Protein HGH1 N-terminal" evidence="4">
    <location>
        <begin position="120"/>
        <end position="290"/>
    </location>
</feature>
<evidence type="ECO:0000313" key="6">
    <source>
        <dbReference type="EMBL" id="CAG1838782.1"/>
    </source>
</evidence>
<proteinExistence type="inferred from homology"/>
<dbReference type="Pfam" id="PF04063">
    <property type="entry name" value="DUF383"/>
    <property type="match status" value="1"/>
</dbReference>
<dbReference type="InterPro" id="IPR039717">
    <property type="entry name" value="Hgh1"/>
</dbReference>
<dbReference type="EMBL" id="HG996470">
    <property type="protein sequence ID" value="CAG1838782.1"/>
    <property type="molecule type" value="Genomic_DNA"/>
</dbReference>
<gene>
    <name evidence="6" type="ORF">GSMUA_269590.1</name>
</gene>
<organism evidence="6">
    <name type="scientific">Musa acuminata subsp. malaccensis</name>
    <name type="common">Wild banana</name>
    <name type="synonym">Musa malaccensis</name>
    <dbReference type="NCBI Taxonomy" id="214687"/>
    <lineage>
        <taxon>Eukaryota</taxon>
        <taxon>Viridiplantae</taxon>
        <taxon>Streptophyta</taxon>
        <taxon>Embryophyta</taxon>
        <taxon>Tracheophyta</taxon>
        <taxon>Spermatophyta</taxon>
        <taxon>Magnoliopsida</taxon>
        <taxon>Liliopsida</taxon>
        <taxon>Zingiberales</taxon>
        <taxon>Musaceae</taxon>
        <taxon>Musa</taxon>
    </lineage>
</organism>
<dbReference type="InterPro" id="IPR011989">
    <property type="entry name" value="ARM-like"/>
</dbReference>
<feature type="non-terminal residue" evidence="6">
    <location>
        <position position="342"/>
    </location>
</feature>
<dbReference type="InterPro" id="IPR007205">
    <property type="entry name" value="Protein_HGH1_N"/>
</dbReference>
<feature type="chain" id="PRO_5034446413" description="Protein HGH1 homolog" evidence="3">
    <location>
        <begin position="22"/>
        <end position="342"/>
    </location>
</feature>
<feature type="non-terminal residue" evidence="6">
    <location>
        <position position="1"/>
    </location>
</feature>
<evidence type="ECO:0000256" key="1">
    <source>
        <dbReference type="ARBA" id="ARBA00006712"/>
    </source>
</evidence>
<dbReference type="PANTHER" id="PTHR13387">
    <property type="entry name" value="PROTEIN HGH1 HOMOLOG"/>
    <property type="match status" value="1"/>
</dbReference>
<evidence type="ECO:0000259" key="5">
    <source>
        <dbReference type="Pfam" id="PF04064"/>
    </source>
</evidence>